<dbReference type="Gene3D" id="1.10.287.950">
    <property type="entry name" value="Methyl-accepting chemotaxis protein"/>
    <property type="match status" value="1"/>
</dbReference>
<evidence type="ECO:0000256" key="1">
    <source>
        <dbReference type="ARBA" id="ARBA00022500"/>
    </source>
</evidence>
<dbReference type="PROSITE" id="PS50111">
    <property type="entry name" value="CHEMOTAXIS_TRANSDUC_2"/>
    <property type="match status" value="1"/>
</dbReference>
<dbReference type="PANTHER" id="PTHR43531">
    <property type="entry name" value="PROTEIN ICFG"/>
    <property type="match status" value="1"/>
</dbReference>
<comment type="similarity">
    <text evidence="2">Belongs to the methyl-accepting chemotaxis (MCP) protein family.</text>
</comment>
<dbReference type="Pfam" id="PF00015">
    <property type="entry name" value="MCPsignal"/>
    <property type="match status" value="1"/>
</dbReference>
<dbReference type="SUPFAM" id="SSF58104">
    <property type="entry name" value="Methyl-accepting chemotaxis protein (MCP) signaling domain"/>
    <property type="match status" value="1"/>
</dbReference>
<dbReference type="InterPro" id="IPR051310">
    <property type="entry name" value="MCP_chemotaxis"/>
</dbReference>
<dbReference type="GO" id="GO:0005886">
    <property type="term" value="C:plasma membrane"/>
    <property type="evidence" value="ECO:0007669"/>
    <property type="project" value="TreeGrafter"/>
</dbReference>
<dbReference type="RefSeq" id="WP_135551867.1">
    <property type="nucleotide sequence ID" value="NZ_SPQQ01000014.1"/>
</dbReference>
<evidence type="ECO:0000256" key="3">
    <source>
        <dbReference type="PROSITE-ProRule" id="PRU00284"/>
    </source>
</evidence>
<keyword evidence="6" id="KW-1185">Reference proteome</keyword>
<dbReference type="GO" id="GO:0004888">
    <property type="term" value="F:transmembrane signaling receptor activity"/>
    <property type="evidence" value="ECO:0007669"/>
    <property type="project" value="TreeGrafter"/>
</dbReference>
<keyword evidence="3" id="KW-0807">Transducer</keyword>
<keyword evidence="1" id="KW-0145">Chemotaxis</keyword>
<comment type="caution">
    <text evidence="5">The sequence shown here is derived from an EMBL/GenBank/DDBJ whole genome shotgun (WGS) entry which is preliminary data.</text>
</comment>
<protein>
    <submittedName>
        <fullName evidence="5">Chemotaxis protein</fullName>
    </submittedName>
</protein>
<evidence type="ECO:0000313" key="6">
    <source>
        <dbReference type="Proteomes" id="UP000298460"/>
    </source>
</evidence>
<dbReference type="GO" id="GO:0006935">
    <property type="term" value="P:chemotaxis"/>
    <property type="evidence" value="ECO:0007669"/>
    <property type="project" value="UniProtKB-KW"/>
</dbReference>
<dbReference type="Proteomes" id="UP000298460">
    <property type="component" value="Unassembled WGS sequence"/>
</dbReference>
<gene>
    <name evidence="5" type="ORF">E4K67_25365</name>
</gene>
<accession>A0A4Z0QZG2</accession>
<reference evidence="5 6" key="1">
    <citation type="submission" date="2019-03" db="EMBL/GenBank/DDBJ databases">
        <title>Draft Genome Sequence of Desulfosporosinus fructosivorans Strain 63.6F, Isolated from Marine Sediment in the Baltic Sea.</title>
        <authorList>
            <person name="Hausmann B."/>
            <person name="Vandieken V."/>
            <person name="Pjevac P."/>
            <person name="Schreck K."/>
            <person name="Herbold C.W."/>
            <person name="Loy A."/>
        </authorList>
    </citation>
    <scope>NUCLEOTIDE SEQUENCE [LARGE SCALE GENOMIC DNA]</scope>
    <source>
        <strain evidence="5 6">63.6F</strain>
    </source>
</reference>
<dbReference type="OrthoDB" id="3192at2"/>
<feature type="domain" description="Methyl-accepting transducer" evidence="4">
    <location>
        <begin position="165"/>
        <end position="292"/>
    </location>
</feature>
<evidence type="ECO:0000313" key="5">
    <source>
        <dbReference type="EMBL" id="TGE35475.1"/>
    </source>
</evidence>
<dbReference type="InterPro" id="IPR004089">
    <property type="entry name" value="MCPsignal_dom"/>
</dbReference>
<evidence type="ECO:0000259" key="4">
    <source>
        <dbReference type="PROSITE" id="PS50111"/>
    </source>
</evidence>
<evidence type="ECO:0000256" key="2">
    <source>
        <dbReference type="ARBA" id="ARBA00029447"/>
    </source>
</evidence>
<sequence length="292" mass="31958">MVLSITRNYCETIQHFLAVAPYINQFVIDDIGLFICDTETVIWDVVPRTFKWDKESYVGEKPGPGWVSYDAMQQRKRVVKEVGREGFGVPYIAVAIPIIENNNVVGAIAIQQSVEGREKLFEIAKALSLIMKTVDSTVLQIAAEAEELSATGQQLEMISLNTKLQVGETDEVIGVIRKIAAQTNLLGLNAAIEAARVGVHGRGFAVVAEEVRKLAHTSSDSVKNIKGTLDKIKNAVDEISNAVNEIASVADHQAVSLTEITPSVNELSELVDAIVILAKDLTTDQFDRINKR</sequence>
<organism evidence="5 6">
    <name type="scientific">Desulfosporosinus fructosivorans</name>
    <dbReference type="NCBI Taxonomy" id="2018669"/>
    <lineage>
        <taxon>Bacteria</taxon>
        <taxon>Bacillati</taxon>
        <taxon>Bacillota</taxon>
        <taxon>Clostridia</taxon>
        <taxon>Eubacteriales</taxon>
        <taxon>Desulfitobacteriaceae</taxon>
        <taxon>Desulfosporosinus</taxon>
    </lineage>
</organism>
<dbReference type="AlphaFoldDB" id="A0A4Z0QZG2"/>
<dbReference type="GO" id="GO:0007165">
    <property type="term" value="P:signal transduction"/>
    <property type="evidence" value="ECO:0007669"/>
    <property type="project" value="UniProtKB-KW"/>
</dbReference>
<dbReference type="SMART" id="SM00283">
    <property type="entry name" value="MA"/>
    <property type="match status" value="1"/>
</dbReference>
<dbReference type="PANTHER" id="PTHR43531:SF11">
    <property type="entry name" value="METHYL-ACCEPTING CHEMOTAXIS PROTEIN 3"/>
    <property type="match status" value="1"/>
</dbReference>
<proteinExistence type="inferred from homology"/>
<dbReference type="EMBL" id="SPQQ01000014">
    <property type="protein sequence ID" value="TGE35475.1"/>
    <property type="molecule type" value="Genomic_DNA"/>
</dbReference>
<name>A0A4Z0QZG2_9FIRM</name>